<evidence type="ECO:0000256" key="3">
    <source>
        <dbReference type="ARBA" id="ARBA00022448"/>
    </source>
</evidence>
<gene>
    <name evidence="8" type="primary">MFSD1_1</name>
    <name evidence="8" type="ORF">OS493_025534</name>
</gene>
<keyword evidence="6 7" id="KW-0472">Membrane</keyword>
<keyword evidence="4 7" id="KW-0812">Transmembrane</keyword>
<dbReference type="PANTHER" id="PTHR23512:SF3">
    <property type="entry name" value="MAJOR FACILITATOR SUPERFAMILY DOMAIN-CONTAINING PROTEIN 1"/>
    <property type="match status" value="1"/>
</dbReference>
<reference evidence="8" key="1">
    <citation type="submission" date="2023-01" db="EMBL/GenBank/DDBJ databases">
        <title>Genome assembly of the deep-sea coral Lophelia pertusa.</title>
        <authorList>
            <person name="Herrera S."/>
            <person name="Cordes E."/>
        </authorList>
    </citation>
    <scope>NUCLEOTIDE SEQUENCE</scope>
    <source>
        <strain evidence="8">USNM1676648</strain>
        <tissue evidence="8">Polyp</tissue>
    </source>
</reference>
<evidence type="ECO:0000313" key="8">
    <source>
        <dbReference type="EMBL" id="KAJ7328130.1"/>
    </source>
</evidence>
<dbReference type="GO" id="GO:0005764">
    <property type="term" value="C:lysosome"/>
    <property type="evidence" value="ECO:0007669"/>
    <property type="project" value="TreeGrafter"/>
</dbReference>
<evidence type="ECO:0000256" key="4">
    <source>
        <dbReference type="ARBA" id="ARBA00022692"/>
    </source>
</evidence>
<evidence type="ECO:0000256" key="1">
    <source>
        <dbReference type="ARBA" id="ARBA00004127"/>
    </source>
</evidence>
<dbReference type="OrthoDB" id="424834at2759"/>
<dbReference type="EMBL" id="MU827798">
    <property type="protein sequence ID" value="KAJ7328130.1"/>
    <property type="molecule type" value="Genomic_DNA"/>
</dbReference>
<keyword evidence="9" id="KW-1185">Reference proteome</keyword>
<dbReference type="Proteomes" id="UP001163046">
    <property type="component" value="Unassembled WGS sequence"/>
</dbReference>
<evidence type="ECO:0000313" key="9">
    <source>
        <dbReference type="Proteomes" id="UP001163046"/>
    </source>
</evidence>
<comment type="caution">
    <text evidence="8">The sequence shown here is derived from an EMBL/GenBank/DDBJ whole genome shotgun (WGS) entry which is preliminary data.</text>
</comment>
<evidence type="ECO:0000256" key="2">
    <source>
        <dbReference type="ARBA" id="ARBA00008335"/>
    </source>
</evidence>
<name>A0A9X0CDA5_9CNID</name>
<keyword evidence="3" id="KW-0813">Transport</keyword>
<keyword evidence="5 7" id="KW-1133">Transmembrane helix</keyword>
<accession>A0A9X0CDA5</accession>
<protein>
    <submittedName>
        <fullName evidence="8">Major facilitator super domain-containing protein 1</fullName>
    </submittedName>
</protein>
<evidence type="ECO:0000256" key="7">
    <source>
        <dbReference type="SAM" id="Phobius"/>
    </source>
</evidence>
<evidence type="ECO:0000256" key="6">
    <source>
        <dbReference type="ARBA" id="ARBA00023136"/>
    </source>
</evidence>
<dbReference type="InterPro" id="IPR052187">
    <property type="entry name" value="MFSD1"/>
</dbReference>
<organism evidence="8 9">
    <name type="scientific">Desmophyllum pertusum</name>
    <dbReference type="NCBI Taxonomy" id="174260"/>
    <lineage>
        <taxon>Eukaryota</taxon>
        <taxon>Metazoa</taxon>
        <taxon>Cnidaria</taxon>
        <taxon>Anthozoa</taxon>
        <taxon>Hexacorallia</taxon>
        <taxon>Scleractinia</taxon>
        <taxon>Caryophylliina</taxon>
        <taxon>Caryophylliidae</taxon>
        <taxon>Desmophyllum</taxon>
    </lineage>
</organism>
<evidence type="ECO:0000256" key="5">
    <source>
        <dbReference type="ARBA" id="ARBA00022989"/>
    </source>
</evidence>
<dbReference type="AlphaFoldDB" id="A0A9X0CDA5"/>
<dbReference type="GO" id="GO:0012505">
    <property type="term" value="C:endomembrane system"/>
    <property type="evidence" value="ECO:0007669"/>
    <property type="project" value="UniProtKB-SubCell"/>
</dbReference>
<comment type="similarity">
    <text evidence="2">Belongs to the major facilitator superfamily.</text>
</comment>
<sequence>MVDRVGKNVLVGDFISGCNPWLSLPDGIHFLNPFVAMSIMGVSYSMLACALWPLVFFSCPEHQLGTAMDCNMQSIQNLRTGVISQWLGLLSTKRIFSIGSVFLCLAVCRVNYQHMLYLVDSAKRTGLNLSTYERRQLAAQSRVTLVSSEEEEIRKRDFGVSPMHSFAPQLNYGYAFYLVLDNSTFQLPETYRSSALAYPHVLK</sequence>
<proteinExistence type="inferred from homology"/>
<dbReference type="PANTHER" id="PTHR23512">
    <property type="entry name" value="MAJOR FACILITATOR SUPERFAMILY DOMAIN-CONTAINING PROTEIN 1"/>
    <property type="match status" value="1"/>
</dbReference>
<comment type="subcellular location">
    <subcellularLocation>
        <location evidence="1">Endomembrane system</location>
        <topology evidence="1">Multi-pass membrane protein</topology>
    </subcellularLocation>
</comment>
<feature type="transmembrane region" description="Helical" evidence="7">
    <location>
        <begin position="34"/>
        <end position="57"/>
    </location>
</feature>